<dbReference type="CDD" id="cd17325">
    <property type="entry name" value="MFS_MdtG_SLC18_like"/>
    <property type="match status" value="1"/>
</dbReference>
<dbReference type="InterPro" id="IPR050171">
    <property type="entry name" value="MFS_Transporters"/>
</dbReference>
<feature type="transmembrane region" description="Helical" evidence="9">
    <location>
        <begin position="213"/>
        <end position="234"/>
    </location>
</feature>
<feature type="transmembrane region" description="Helical" evidence="9">
    <location>
        <begin position="246"/>
        <end position="264"/>
    </location>
</feature>
<name>A0A5A9XE24_9BACT</name>
<dbReference type="PANTHER" id="PTHR23517">
    <property type="entry name" value="RESISTANCE PROTEIN MDTM, PUTATIVE-RELATED-RELATED"/>
    <property type="match status" value="1"/>
</dbReference>
<keyword evidence="4" id="KW-0813">Transport</keyword>
<dbReference type="GO" id="GO:0022857">
    <property type="term" value="F:transmembrane transporter activity"/>
    <property type="evidence" value="ECO:0007669"/>
    <property type="project" value="InterPro"/>
</dbReference>
<feature type="transmembrane region" description="Helical" evidence="9">
    <location>
        <begin position="39"/>
        <end position="60"/>
    </location>
</feature>
<proteinExistence type="inferred from homology"/>
<feature type="domain" description="Major facilitator superfamily (MFS) profile" evidence="10">
    <location>
        <begin position="6"/>
        <end position="387"/>
    </location>
</feature>
<dbReference type="SUPFAM" id="SSF103473">
    <property type="entry name" value="MFS general substrate transporter"/>
    <property type="match status" value="1"/>
</dbReference>
<feature type="transmembrane region" description="Helical" evidence="9">
    <location>
        <begin position="364"/>
        <end position="384"/>
    </location>
</feature>
<dbReference type="RefSeq" id="WP_149307720.1">
    <property type="nucleotide sequence ID" value="NZ_SRSD01000006.1"/>
</dbReference>
<comment type="function">
    <text evidence="1">Resistance to tetracycline by an active tetracycline efflux. This is an energy-dependent process that decreases the accumulation of the antibiotic in whole cells. This protein functions as a metal-tetracycline/H(+) antiporter.</text>
</comment>
<evidence type="ECO:0000313" key="11">
    <source>
        <dbReference type="EMBL" id="KAA0891357.1"/>
    </source>
</evidence>
<feature type="transmembrane region" description="Helical" evidence="9">
    <location>
        <begin position="72"/>
        <end position="90"/>
    </location>
</feature>
<feature type="transmembrane region" description="Helical" evidence="9">
    <location>
        <begin position="330"/>
        <end position="352"/>
    </location>
</feature>
<evidence type="ECO:0000256" key="3">
    <source>
        <dbReference type="ARBA" id="ARBA00007520"/>
    </source>
</evidence>
<feature type="transmembrane region" description="Helical" evidence="9">
    <location>
        <begin position="276"/>
        <end position="295"/>
    </location>
</feature>
<comment type="caution">
    <text evidence="11">The sequence shown here is derived from an EMBL/GenBank/DDBJ whole genome shotgun (WGS) entry which is preliminary data.</text>
</comment>
<dbReference type="InterPro" id="IPR005829">
    <property type="entry name" value="Sugar_transporter_CS"/>
</dbReference>
<evidence type="ECO:0000256" key="8">
    <source>
        <dbReference type="ARBA" id="ARBA00023136"/>
    </source>
</evidence>
<comment type="subcellular location">
    <subcellularLocation>
        <location evidence="2">Cell membrane</location>
        <topology evidence="2">Multi-pass membrane protein</topology>
    </subcellularLocation>
</comment>
<evidence type="ECO:0000256" key="1">
    <source>
        <dbReference type="ARBA" id="ARBA00003279"/>
    </source>
</evidence>
<dbReference type="AlphaFoldDB" id="A0A5A9XE24"/>
<keyword evidence="7 9" id="KW-1133">Transmembrane helix</keyword>
<protein>
    <submittedName>
        <fullName evidence="11">MFS transporter</fullName>
    </submittedName>
</protein>
<evidence type="ECO:0000259" key="10">
    <source>
        <dbReference type="PROSITE" id="PS50850"/>
    </source>
</evidence>
<gene>
    <name evidence="11" type="ORF">ET418_11275</name>
</gene>
<dbReference type="PROSITE" id="PS50850">
    <property type="entry name" value="MFS"/>
    <property type="match status" value="1"/>
</dbReference>
<reference evidence="11 12" key="1">
    <citation type="submission" date="2019-04" db="EMBL/GenBank/DDBJ databases">
        <title>Geobacter ruber sp. nov., ferric-reducing bacteria isolated from paddy soil.</title>
        <authorList>
            <person name="Xu Z."/>
            <person name="Masuda Y."/>
            <person name="Itoh H."/>
            <person name="Senoo K."/>
        </authorList>
    </citation>
    <scope>NUCLEOTIDE SEQUENCE [LARGE SCALE GENOMIC DNA]</scope>
    <source>
        <strain evidence="11 12">Red88</strain>
    </source>
</reference>
<dbReference type="EMBL" id="SRSD01000006">
    <property type="protein sequence ID" value="KAA0891357.1"/>
    <property type="molecule type" value="Genomic_DNA"/>
</dbReference>
<evidence type="ECO:0000256" key="6">
    <source>
        <dbReference type="ARBA" id="ARBA00022692"/>
    </source>
</evidence>
<dbReference type="Pfam" id="PF07690">
    <property type="entry name" value="MFS_1"/>
    <property type="match status" value="2"/>
</dbReference>
<feature type="transmembrane region" description="Helical" evidence="9">
    <location>
        <begin position="301"/>
        <end position="323"/>
    </location>
</feature>
<comment type="similarity">
    <text evidence="3">Belongs to the major facilitator superfamily. TCR/Tet family.</text>
</comment>
<dbReference type="PRINTS" id="PR01035">
    <property type="entry name" value="TCRTETA"/>
</dbReference>
<organism evidence="11 12">
    <name type="scientific">Oryzomonas rubra</name>
    <dbReference type="NCBI Taxonomy" id="2509454"/>
    <lineage>
        <taxon>Bacteria</taxon>
        <taxon>Pseudomonadati</taxon>
        <taxon>Thermodesulfobacteriota</taxon>
        <taxon>Desulfuromonadia</taxon>
        <taxon>Geobacterales</taxon>
        <taxon>Geobacteraceae</taxon>
        <taxon>Oryzomonas</taxon>
    </lineage>
</organism>
<dbReference type="PROSITE" id="PS00216">
    <property type="entry name" value="SUGAR_TRANSPORT_1"/>
    <property type="match status" value="1"/>
</dbReference>
<evidence type="ECO:0000256" key="9">
    <source>
        <dbReference type="SAM" id="Phobius"/>
    </source>
</evidence>
<dbReference type="Proteomes" id="UP000324298">
    <property type="component" value="Unassembled WGS sequence"/>
</dbReference>
<dbReference type="InterPro" id="IPR036259">
    <property type="entry name" value="MFS_trans_sf"/>
</dbReference>
<evidence type="ECO:0000256" key="4">
    <source>
        <dbReference type="ARBA" id="ARBA00022448"/>
    </source>
</evidence>
<dbReference type="GO" id="GO:0005886">
    <property type="term" value="C:plasma membrane"/>
    <property type="evidence" value="ECO:0007669"/>
    <property type="project" value="UniProtKB-SubCell"/>
</dbReference>
<dbReference type="OrthoDB" id="5412090at2"/>
<dbReference type="Gene3D" id="1.20.1250.20">
    <property type="entry name" value="MFS general substrate transporter like domains"/>
    <property type="match status" value="2"/>
</dbReference>
<keyword evidence="6 9" id="KW-0812">Transmembrane</keyword>
<keyword evidence="8 9" id="KW-0472">Membrane</keyword>
<feature type="transmembrane region" description="Helical" evidence="9">
    <location>
        <begin position="158"/>
        <end position="180"/>
    </location>
</feature>
<keyword evidence="5" id="KW-1003">Cell membrane</keyword>
<evidence type="ECO:0000256" key="2">
    <source>
        <dbReference type="ARBA" id="ARBA00004651"/>
    </source>
</evidence>
<dbReference type="InterPro" id="IPR001958">
    <property type="entry name" value="Tet-R_TetA/multi-R_MdtG-like"/>
</dbReference>
<dbReference type="InterPro" id="IPR011701">
    <property type="entry name" value="MFS"/>
</dbReference>
<evidence type="ECO:0000313" key="12">
    <source>
        <dbReference type="Proteomes" id="UP000324298"/>
    </source>
</evidence>
<keyword evidence="12" id="KW-1185">Reference proteome</keyword>
<evidence type="ECO:0000256" key="5">
    <source>
        <dbReference type="ARBA" id="ARBA00022475"/>
    </source>
</evidence>
<accession>A0A5A9XE24</accession>
<sequence length="397" mass="42004">METRTLFRGLFLINFAITLGFGIADAFFSLYVFSLGARGLLLGLPLIFYSLSKIILSPFMGAWADRIGRRRIAAISLGLYLFVSVCYLFTTSLTLIILLRLLQGIGCAMFRPVVVSLVSECTTDHKRATVMGTFDISFYGALSAGPIVGGMLKDLWGFRGIFATLTLLCIIALVVALVSIPGNKSTPRQTEQHEGERLRDILNVTRHSSLRGLLAFIFGRACSISLLGAFLPIMLTGKLGLNGSRAGLVMASSTLVMTLLLRPMGMLSDRAPRRSLVVAGGTIVSLLYFLIPVAVGFSQIMALGLGIGLFSVLSQPASTALLVEEGSRHGMGVTVGTFNAVLNLGFISGPLLGAGLQTTLGLTAVFYAAGAMGLGAVGLFMVNVRTWSGGTVDSTAG</sequence>
<dbReference type="InterPro" id="IPR020846">
    <property type="entry name" value="MFS_dom"/>
</dbReference>
<feature type="transmembrane region" description="Helical" evidence="9">
    <location>
        <begin position="12"/>
        <end position="33"/>
    </location>
</feature>
<evidence type="ECO:0000256" key="7">
    <source>
        <dbReference type="ARBA" id="ARBA00022989"/>
    </source>
</evidence>